<dbReference type="EMBL" id="BTGU01000001">
    <property type="protein sequence ID" value="GMN25629.1"/>
    <property type="molecule type" value="Genomic_DNA"/>
</dbReference>
<name>A0AA88D3B4_FICCA</name>
<evidence type="ECO:0000256" key="1">
    <source>
        <dbReference type="SAM" id="SignalP"/>
    </source>
</evidence>
<gene>
    <name evidence="2" type="ORF">TIFTF001_001009</name>
</gene>
<organism evidence="2 3">
    <name type="scientific">Ficus carica</name>
    <name type="common">Common fig</name>
    <dbReference type="NCBI Taxonomy" id="3494"/>
    <lineage>
        <taxon>Eukaryota</taxon>
        <taxon>Viridiplantae</taxon>
        <taxon>Streptophyta</taxon>
        <taxon>Embryophyta</taxon>
        <taxon>Tracheophyta</taxon>
        <taxon>Spermatophyta</taxon>
        <taxon>Magnoliopsida</taxon>
        <taxon>eudicotyledons</taxon>
        <taxon>Gunneridae</taxon>
        <taxon>Pentapetalae</taxon>
        <taxon>rosids</taxon>
        <taxon>fabids</taxon>
        <taxon>Rosales</taxon>
        <taxon>Moraceae</taxon>
        <taxon>Ficeae</taxon>
        <taxon>Ficus</taxon>
    </lineage>
</organism>
<feature type="signal peptide" evidence="1">
    <location>
        <begin position="1"/>
        <end position="20"/>
    </location>
</feature>
<dbReference type="AlphaFoldDB" id="A0AA88D3B4"/>
<protein>
    <submittedName>
        <fullName evidence="2">Uncharacterized protein</fullName>
    </submittedName>
</protein>
<sequence length="109" mass="12720">MLSRIFVLVLPSVMVGVVEYEHLRHLEFWITSRKSYQIYKIPGRPPASMVFENLNVNADYEVDDVAFGTGPSTGPQHHDTRMDAMNMLRDMMADDMWDRFQSASWYRTT</sequence>
<evidence type="ECO:0000313" key="3">
    <source>
        <dbReference type="Proteomes" id="UP001187192"/>
    </source>
</evidence>
<keyword evidence="1" id="KW-0732">Signal</keyword>
<keyword evidence="3" id="KW-1185">Reference proteome</keyword>
<dbReference type="Proteomes" id="UP001187192">
    <property type="component" value="Unassembled WGS sequence"/>
</dbReference>
<reference evidence="2" key="1">
    <citation type="submission" date="2023-07" db="EMBL/GenBank/DDBJ databases">
        <title>draft genome sequence of fig (Ficus carica).</title>
        <authorList>
            <person name="Takahashi T."/>
            <person name="Nishimura K."/>
        </authorList>
    </citation>
    <scope>NUCLEOTIDE SEQUENCE</scope>
</reference>
<feature type="chain" id="PRO_5041641878" evidence="1">
    <location>
        <begin position="21"/>
        <end position="109"/>
    </location>
</feature>
<proteinExistence type="predicted"/>
<accession>A0AA88D3B4</accession>
<evidence type="ECO:0000313" key="2">
    <source>
        <dbReference type="EMBL" id="GMN25629.1"/>
    </source>
</evidence>
<comment type="caution">
    <text evidence="2">The sequence shown here is derived from an EMBL/GenBank/DDBJ whole genome shotgun (WGS) entry which is preliminary data.</text>
</comment>